<gene>
    <name evidence="3" type="ORF">DPM19_03975</name>
</gene>
<dbReference type="InterPro" id="IPR013324">
    <property type="entry name" value="RNA_pol_sigma_r3/r4-like"/>
</dbReference>
<dbReference type="GO" id="GO:0006352">
    <property type="term" value="P:DNA-templated transcription initiation"/>
    <property type="evidence" value="ECO:0007669"/>
    <property type="project" value="InterPro"/>
</dbReference>
<organism evidence="3 4">
    <name type="scientific">Actinomadura craniellae</name>
    <dbReference type="NCBI Taxonomy" id="2231787"/>
    <lineage>
        <taxon>Bacteria</taxon>
        <taxon>Bacillati</taxon>
        <taxon>Actinomycetota</taxon>
        <taxon>Actinomycetes</taxon>
        <taxon>Streptosporangiales</taxon>
        <taxon>Thermomonosporaceae</taxon>
        <taxon>Actinomadura</taxon>
    </lineage>
</organism>
<dbReference type="OrthoDB" id="3482129at2"/>
<reference evidence="3 4" key="1">
    <citation type="submission" date="2018-06" db="EMBL/GenBank/DDBJ databases">
        <title>Actinomadura craniellae sp. nov. isolated from marine sponge Craniella sp.</title>
        <authorList>
            <person name="Li L."/>
            <person name="Xu Q.H."/>
            <person name="Lin H.W."/>
            <person name="Lu Y.H."/>
        </authorList>
    </citation>
    <scope>NUCLEOTIDE SEQUENCE [LARGE SCALE GENOMIC DNA]</scope>
    <source>
        <strain evidence="3 4">LHW63021</strain>
    </source>
</reference>
<dbReference type="GO" id="GO:0003700">
    <property type="term" value="F:DNA-binding transcription factor activity"/>
    <property type="evidence" value="ECO:0007669"/>
    <property type="project" value="InterPro"/>
</dbReference>
<sequence>MTQRRTTPYPTDDRHVSGGFEDGWAHRRRWEDPVRSANVSQALHSLSSAHREILVETYFRRRSVNEAASVLGLPVETVKTRVYEALHALRAALDAVDPPRPARPRWYAEPGT</sequence>
<dbReference type="SUPFAM" id="SSF88659">
    <property type="entry name" value="Sigma3 and sigma4 domains of RNA polymerase sigma factors"/>
    <property type="match status" value="1"/>
</dbReference>
<evidence type="ECO:0000313" key="3">
    <source>
        <dbReference type="EMBL" id="RAY16098.1"/>
    </source>
</evidence>
<name>A0A365HAR4_9ACTN</name>
<evidence type="ECO:0000313" key="4">
    <source>
        <dbReference type="Proteomes" id="UP000251891"/>
    </source>
</evidence>
<proteinExistence type="predicted"/>
<dbReference type="InterPro" id="IPR007630">
    <property type="entry name" value="RNA_pol_sigma70_r4"/>
</dbReference>
<keyword evidence="4" id="KW-1185">Reference proteome</keyword>
<evidence type="ECO:0000259" key="2">
    <source>
        <dbReference type="Pfam" id="PF04545"/>
    </source>
</evidence>
<dbReference type="Gene3D" id="1.10.10.10">
    <property type="entry name" value="Winged helix-like DNA-binding domain superfamily/Winged helix DNA-binding domain"/>
    <property type="match status" value="1"/>
</dbReference>
<dbReference type="Pfam" id="PF04545">
    <property type="entry name" value="Sigma70_r4"/>
    <property type="match status" value="1"/>
</dbReference>
<dbReference type="InterPro" id="IPR036388">
    <property type="entry name" value="WH-like_DNA-bd_sf"/>
</dbReference>
<feature type="region of interest" description="Disordered" evidence="1">
    <location>
        <begin position="1"/>
        <end position="20"/>
    </location>
</feature>
<dbReference type="AlphaFoldDB" id="A0A365HAR4"/>
<dbReference type="EMBL" id="QLYX01000002">
    <property type="protein sequence ID" value="RAY16098.1"/>
    <property type="molecule type" value="Genomic_DNA"/>
</dbReference>
<protein>
    <recommendedName>
        <fullName evidence="2">RNA polymerase sigma-70 region 4 domain-containing protein</fullName>
    </recommendedName>
</protein>
<comment type="caution">
    <text evidence="3">The sequence shown here is derived from an EMBL/GenBank/DDBJ whole genome shotgun (WGS) entry which is preliminary data.</text>
</comment>
<dbReference type="CDD" id="cd06171">
    <property type="entry name" value="Sigma70_r4"/>
    <property type="match status" value="1"/>
</dbReference>
<evidence type="ECO:0000256" key="1">
    <source>
        <dbReference type="SAM" id="MobiDB-lite"/>
    </source>
</evidence>
<accession>A0A365HAR4</accession>
<feature type="domain" description="RNA polymerase sigma-70 region 4" evidence="2">
    <location>
        <begin position="42"/>
        <end position="91"/>
    </location>
</feature>
<dbReference type="Proteomes" id="UP000251891">
    <property type="component" value="Unassembled WGS sequence"/>
</dbReference>